<dbReference type="PRINTS" id="PR00038">
    <property type="entry name" value="HTHLUXR"/>
</dbReference>
<keyword evidence="3" id="KW-0238">DNA-binding</keyword>
<keyword evidence="2" id="KW-0805">Transcription regulation</keyword>
<protein>
    <submittedName>
        <fullName evidence="8">Response regulator transcription factor</fullName>
    </submittedName>
</protein>
<keyword evidence="1 5" id="KW-0597">Phosphoprotein</keyword>
<evidence type="ECO:0000259" key="7">
    <source>
        <dbReference type="PROSITE" id="PS50110"/>
    </source>
</evidence>
<dbReference type="PROSITE" id="PS50043">
    <property type="entry name" value="HTH_LUXR_2"/>
    <property type="match status" value="1"/>
</dbReference>
<proteinExistence type="predicted"/>
<dbReference type="PROSITE" id="PS50110">
    <property type="entry name" value="RESPONSE_REGULATORY"/>
    <property type="match status" value="1"/>
</dbReference>
<feature type="domain" description="Response regulatory" evidence="7">
    <location>
        <begin position="7"/>
        <end position="142"/>
    </location>
</feature>
<dbReference type="SMART" id="SM00448">
    <property type="entry name" value="REC"/>
    <property type="match status" value="1"/>
</dbReference>
<dbReference type="InterPro" id="IPR058245">
    <property type="entry name" value="NreC/VraR/RcsB-like_REC"/>
</dbReference>
<dbReference type="EMBL" id="BAABLM010000001">
    <property type="protein sequence ID" value="GAA4667515.1"/>
    <property type="molecule type" value="Genomic_DNA"/>
</dbReference>
<dbReference type="Pfam" id="PF00072">
    <property type="entry name" value="Response_reg"/>
    <property type="match status" value="1"/>
</dbReference>
<evidence type="ECO:0000256" key="2">
    <source>
        <dbReference type="ARBA" id="ARBA00023015"/>
    </source>
</evidence>
<evidence type="ECO:0000256" key="5">
    <source>
        <dbReference type="PROSITE-ProRule" id="PRU00169"/>
    </source>
</evidence>
<dbReference type="Pfam" id="PF00196">
    <property type="entry name" value="GerE"/>
    <property type="match status" value="1"/>
</dbReference>
<dbReference type="SMART" id="SM00421">
    <property type="entry name" value="HTH_LUXR"/>
    <property type="match status" value="1"/>
</dbReference>
<comment type="caution">
    <text evidence="8">The sequence shown here is derived from an EMBL/GenBank/DDBJ whole genome shotgun (WGS) entry which is preliminary data.</text>
</comment>
<keyword evidence="4" id="KW-0804">Transcription</keyword>
<sequence>MAEPRIRVLIVDDQPLFASGLELQIAAQADLECVGVAYDGREAIALVDSVRPDVVLMDLRMPGMNGVDATAAITGAGVRAQAANGPSGSGKAGDCASVPKVVVLTTIRRDEAVFHALRAGASAFLTKDATPAVLLGTIRGVHSGLDLTDPESSLDVIQEFARPAAVADAPDPLAPLSVREREVFGLLTRGLSNAEVASTLFLSEATVKSHVQAILQKLQLRGRVQLVIFAYESGLAAV</sequence>
<dbReference type="CDD" id="cd17535">
    <property type="entry name" value="REC_NarL-like"/>
    <property type="match status" value="1"/>
</dbReference>
<dbReference type="PANTHER" id="PTHR43214">
    <property type="entry name" value="TWO-COMPONENT RESPONSE REGULATOR"/>
    <property type="match status" value="1"/>
</dbReference>
<accession>A0ABP8VQK8</accession>
<feature type="domain" description="HTH luxR-type" evidence="6">
    <location>
        <begin position="169"/>
        <end position="234"/>
    </location>
</feature>
<evidence type="ECO:0000313" key="9">
    <source>
        <dbReference type="Proteomes" id="UP001501295"/>
    </source>
</evidence>
<dbReference type="SUPFAM" id="SSF52172">
    <property type="entry name" value="CheY-like"/>
    <property type="match status" value="1"/>
</dbReference>
<name>A0ABP8VQK8_9MICO</name>
<dbReference type="RefSeq" id="WP_345373279.1">
    <property type="nucleotide sequence ID" value="NZ_BAABLM010000001.1"/>
</dbReference>
<feature type="modified residue" description="4-aspartylphosphate" evidence="5">
    <location>
        <position position="58"/>
    </location>
</feature>
<dbReference type="PANTHER" id="PTHR43214:SF24">
    <property type="entry name" value="TRANSCRIPTIONAL REGULATORY PROTEIN NARL-RELATED"/>
    <property type="match status" value="1"/>
</dbReference>
<dbReference type="CDD" id="cd06170">
    <property type="entry name" value="LuxR_C_like"/>
    <property type="match status" value="1"/>
</dbReference>
<dbReference type="InterPro" id="IPR000792">
    <property type="entry name" value="Tscrpt_reg_LuxR_C"/>
</dbReference>
<gene>
    <name evidence="8" type="ORF">GCM10025780_07170</name>
</gene>
<dbReference type="InterPro" id="IPR039420">
    <property type="entry name" value="WalR-like"/>
</dbReference>
<dbReference type="Gene3D" id="3.40.50.2300">
    <property type="match status" value="1"/>
</dbReference>
<organism evidence="8 9">
    <name type="scientific">Frondihabitans cladoniiphilus</name>
    <dbReference type="NCBI Taxonomy" id="715785"/>
    <lineage>
        <taxon>Bacteria</taxon>
        <taxon>Bacillati</taxon>
        <taxon>Actinomycetota</taxon>
        <taxon>Actinomycetes</taxon>
        <taxon>Micrococcales</taxon>
        <taxon>Microbacteriaceae</taxon>
        <taxon>Frondihabitans</taxon>
    </lineage>
</organism>
<dbReference type="InterPro" id="IPR011006">
    <property type="entry name" value="CheY-like_superfamily"/>
</dbReference>
<keyword evidence="9" id="KW-1185">Reference proteome</keyword>
<evidence type="ECO:0000256" key="1">
    <source>
        <dbReference type="ARBA" id="ARBA00022553"/>
    </source>
</evidence>
<evidence type="ECO:0000259" key="6">
    <source>
        <dbReference type="PROSITE" id="PS50043"/>
    </source>
</evidence>
<evidence type="ECO:0000313" key="8">
    <source>
        <dbReference type="EMBL" id="GAA4667515.1"/>
    </source>
</evidence>
<dbReference type="PROSITE" id="PS00622">
    <property type="entry name" value="HTH_LUXR_1"/>
    <property type="match status" value="1"/>
</dbReference>
<dbReference type="Proteomes" id="UP001501295">
    <property type="component" value="Unassembled WGS sequence"/>
</dbReference>
<evidence type="ECO:0000256" key="4">
    <source>
        <dbReference type="ARBA" id="ARBA00023163"/>
    </source>
</evidence>
<dbReference type="InterPro" id="IPR001789">
    <property type="entry name" value="Sig_transdc_resp-reg_receiver"/>
</dbReference>
<evidence type="ECO:0000256" key="3">
    <source>
        <dbReference type="ARBA" id="ARBA00023125"/>
    </source>
</evidence>
<reference evidence="9" key="1">
    <citation type="journal article" date="2019" name="Int. J. Syst. Evol. Microbiol.">
        <title>The Global Catalogue of Microorganisms (GCM) 10K type strain sequencing project: providing services to taxonomists for standard genome sequencing and annotation.</title>
        <authorList>
            <consortium name="The Broad Institute Genomics Platform"/>
            <consortium name="The Broad Institute Genome Sequencing Center for Infectious Disease"/>
            <person name="Wu L."/>
            <person name="Ma J."/>
        </authorList>
    </citation>
    <scope>NUCLEOTIDE SEQUENCE [LARGE SCALE GENOMIC DNA]</scope>
    <source>
        <strain evidence="9">JCM 18956</strain>
    </source>
</reference>